<evidence type="ECO:0000313" key="2">
    <source>
        <dbReference type="Proteomes" id="UP000000483"/>
    </source>
</evidence>
<reference evidence="1 2" key="1">
    <citation type="journal article" date="2011" name="Stand. Genomic Sci.">
        <title>Complete genome sequence of the acetate-degrading sulfate reducer Desulfobacca acetoxidans type strain (ASRB2).</title>
        <authorList>
            <person name="Goker M."/>
            <person name="Teshima H."/>
            <person name="Lapidus A."/>
            <person name="Nolan M."/>
            <person name="Lucas S."/>
            <person name="Hammon N."/>
            <person name="Deshpande S."/>
            <person name="Cheng J.F."/>
            <person name="Tapia R."/>
            <person name="Han C."/>
            <person name="Goodwin L."/>
            <person name="Pitluck S."/>
            <person name="Huntemann M."/>
            <person name="Liolios K."/>
            <person name="Ivanova N."/>
            <person name="Pagani I."/>
            <person name="Mavromatis K."/>
            <person name="Ovchinikova G."/>
            <person name="Pati A."/>
            <person name="Chen A."/>
            <person name="Palaniappan K."/>
            <person name="Land M."/>
            <person name="Hauser L."/>
            <person name="Brambilla E.M."/>
            <person name="Rohde M."/>
            <person name="Spring S."/>
            <person name="Detter J.C."/>
            <person name="Woyke T."/>
            <person name="Bristow J."/>
            <person name="Eisen J.A."/>
            <person name="Markowitz V."/>
            <person name="Hugenholtz P."/>
            <person name="Kyrpides N.C."/>
            <person name="Klenk H.P."/>
        </authorList>
    </citation>
    <scope>NUCLEOTIDE SEQUENCE [LARGE SCALE GENOMIC DNA]</scope>
    <source>
        <strain evidence="2">ATCC 700848 / DSM 11109 / ASRB2</strain>
    </source>
</reference>
<dbReference type="EMBL" id="CP002629">
    <property type="protein sequence ID" value="AEB09058.1"/>
    <property type="molecule type" value="Genomic_DNA"/>
</dbReference>
<protein>
    <submittedName>
        <fullName evidence="1">Uncharacterized protein</fullName>
    </submittedName>
</protein>
<dbReference type="AlphaFoldDB" id="F2NHE2"/>
<dbReference type="STRING" id="880072.Desac_1196"/>
<keyword evidence="2" id="KW-1185">Reference proteome</keyword>
<dbReference type="KEGG" id="dao:Desac_1196"/>
<evidence type="ECO:0000313" key="1">
    <source>
        <dbReference type="EMBL" id="AEB09058.1"/>
    </source>
</evidence>
<organism evidence="1 2">
    <name type="scientific">Desulfobacca acetoxidans (strain ATCC 700848 / DSM 11109 / ASRB2)</name>
    <dbReference type="NCBI Taxonomy" id="880072"/>
    <lineage>
        <taxon>Bacteria</taxon>
        <taxon>Pseudomonadati</taxon>
        <taxon>Thermodesulfobacteriota</taxon>
        <taxon>Desulfobaccia</taxon>
        <taxon>Desulfobaccales</taxon>
        <taxon>Desulfobaccaceae</taxon>
        <taxon>Desulfobacca</taxon>
    </lineage>
</organism>
<dbReference type="HOGENOM" id="CLU_2648555_0_0_7"/>
<name>F2NHE2_DESAR</name>
<gene>
    <name evidence="1" type="ordered locus">Desac_1196</name>
</gene>
<proteinExistence type="predicted"/>
<accession>F2NHE2</accession>
<sequence>MIDHGIERLQEIYDQIKIQTAIGNKKRESGPAERVHFLSERVGSGKFPELLVSEGENIFFEPLQQCVVPKKVKICW</sequence>
<reference evidence="2" key="2">
    <citation type="submission" date="2011-03" db="EMBL/GenBank/DDBJ databases">
        <title>The complete genome of Desulfobacca acetoxidans DSM 11109.</title>
        <authorList>
            <consortium name="US DOE Joint Genome Institute (JGI-PGF)"/>
            <person name="Lucas S."/>
            <person name="Copeland A."/>
            <person name="Lapidus A."/>
            <person name="Bruce D."/>
            <person name="Goodwin L."/>
            <person name="Pitluck S."/>
            <person name="Peters L."/>
            <person name="Kyrpides N."/>
            <person name="Mavromatis K."/>
            <person name="Ivanova N."/>
            <person name="Ovchinnikova G."/>
            <person name="Teshima H."/>
            <person name="Detter J.C."/>
            <person name="Han C."/>
            <person name="Land M."/>
            <person name="Hauser L."/>
            <person name="Markowitz V."/>
            <person name="Cheng J.-F."/>
            <person name="Hugenholtz P."/>
            <person name="Woyke T."/>
            <person name="Wu D."/>
            <person name="Spring S."/>
            <person name="Schueler E."/>
            <person name="Brambilla E."/>
            <person name="Klenk H.-P."/>
            <person name="Eisen J.A."/>
        </authorList>
    </citation>
    <scope>NUCLEOTIDE SEQUENCE [LARGE SCALE GENOMIC DNA]</scope>
    <source>
        <strain evidence="2">ATCC 700848 / DSM 11109 / ASRB2</strain>
    </source>
</reference>
<dbReference type="Proteomes" id="UP000000483">
    <property type="component" value="Chromosome"/>
</dbReference>